<dbReference type="InterPro" id="IPR058531">
    <property type="entry name" value="Baseplate_J_M"/>
</dbReference>
<organism evidence="5 6">
    <name type="scientific">Hansschlegelia zhihuaiae</name>
    <dbReference type="NCBI Taxonomy" id="405005"/>
    <lineage>
        <taxon>Bacteria</taxon>
        <taxon>Pseudomonadati</taxon>
        <taxon>Pseudomonadota</taxon>
        <taxon>Alphaproteobacteria</taxon>
        <taxon>Hyphomicrobiales</taxon>
        <taxon>Methylopilaceae</taxon>
        <taxon>Hansschlegelia</taxon>
    </lineage>
</organism>
<keyword evidence="6" id="KW-1185">Reference proteome</keyword>
<dbReference type="InterPro" id="IPR058530">
    <property type="entry name" value="Baseplate_J-like_C"/>
</dbReference>
<dbReference type="AlphaFoldDB" id="A0A4Q0M4P2"/>
<dbReference type="Pfam" id="PF04865">
    <property type="entry name" value="Baseplate_J"/>
    <property type="match status" value="1"/>
</dbReference>
<dbReference type="PANTHER" id="PTHR37829">
    <property type="entry name" value="PHAGE-LIKE ELEMENT PBSX PROTEIN XKDT"/>
    <property type="match status" value="1"/>
</dbReference>
<name>A0A4Q0M4P2_9HYPH</name>
<proteinExistence type="inferred from homology"/>
<accession>A0A4Q0M4P2</accession>
<dbReference type="RefSeq" id="WP_128779409.1">
    <property type="nucleotide sequence ID" value="NZ_RYFI01000031.1"/>
</dbReference>
<dbReference type="Pfam" id="PF26078">
    <property type="entry name" value="Baseplate_J_M"/>
    <property type="match status" value="1"/>
</dbReference>
<comment type="similarity">
    <text evidence="1">Belongs to the Mu gp47/PBSX XkdT family.</text>
</comment>
<feature type="domain" description="Baseplate J-like C-terminal" evidence="4">
    <location>
        <begin position="287"/>
        <end position="361"/>
    </location>
</feature>
<gene>
    <name evidence="5" type="ORF">EK403_20975</name>
</gene>
<evidence type="ECO:0000259" key="2">
    <source>
        <dbReference type="Pfam" id="PF04865"/>
    </source>
</evidence>
<dbReference type="Pfam" id="PF26079">
    <property type="entry name" value="Baseplate_J_C"/>
    <property type="match status" value="1"/>
</dbReference>
<dbReference type="Proteomes" id="UP000289708">
    <property type="component" value="Unassembled WGS sequence"/>
</dbReference>
<evidence type="ECO:0000256" key="1">
    <source>
        <dbReference type="ARBA" id="ARBA00038087"/>
    </source>
</evidence>
<protein>
    <submittedName>
        <fullName evidence="5">Uncharacterized protein</fullName>
    </submittedName>
</protein>
<feature type="domain" description="Baseplate protein J-like barrel" evidence="2">
    <location>
        <begin position="93"/>
        <end position="167"/>
    </location>
</feature>
<dbReference type="OrthoDB" id="7565172at2"/>
<evidence type="ECO:0000313" key="6">
    <source>
        <dbReference type="Proteomes" id="UP000289708"/>
    </source>
</evidence>
<dbReference type="PANTHER" id="PTHR37829:SF3">
    <property type="entry name" value="PROTEIN JAYE-RELATED"/>
    <property type="match status" value="1"/>
</dbReference>
<dbReference type="EMBL" id="RYFI01000031">
    <property type="protein sequence ID" value="RXF67679.1"/>
    <property type="molecule type" value="Genomic_DNA"/>
</dbReference>
<evidence type="ECO:0000259" key="4">
    <source>
        <dbReference type="Pfam" id="PF26079"/>
    </source>
</evidence>
<dbReference type="InterPro" id="IPR006949">
    <property type="entry name" value="Barrel_Baseplate_J-like"/>
</dbReference>
<evidence type="ECO:0000313" key="5">
    <source>
        <dbReference type="EMBL" id="RXF67679.1"/>
    </source>
</evidence>
<sequence>MAGSEIRSLGELSTQARGYFTAAVGGAAVGVWPNSFTVTAKVLALISHEHDRRRAFLHDQIFVSTASDAALERHGFEDGLTRRPARPARGAVTVPAPHGLEVSPGLRFVRADGAVYVARSGTAWGETVTLVLTAEEPGAAANAPAGTELSLSAGSVAPGGLGSVATVGEAGLAGGSDVESLEAFRERVLDRRRNPPAGGSAGDYARWTREALAEVRETYVEAFTADDRAVWLQFTVTDQPNGIPSGVQVNAVQAYLDDPLRKPVGARIYVSAPTPVAVDVEIEGVPASPAAIRTAIAAELAAQFLDRAEPGRPSAPFRLRRSVVSAAISRVVDEGSFDLAAPAASVDFVAGEMPVLGAVTFV</sequence>
<dbReference type="InterPro" id="IPR052399">
    <property type="entry name" value="Phage_Baseplate_Assmbl_Protein"/>
</dbReference>
<feature type="domain" description="Baseplate J-like central" evidence="3">
    <location>
        <begin position="196"/>
        <end position="272"/>
    </location>
</feature>
<reference evidence="5 6" key="1">
    <citation type="submission" date="2018-12" db="EMBL/GenBank/DDBJ databases">
        <title>bacterium Hansschlegelia zhihuaiae S113.</title>
        <authorList>
            <person name="He J."/>
        </authorList>
    </citation>
    <scope>NUCLEOTIDE SEQUENCE [LARGE SCALE GENOMIC DNA]</scope>
    <source>
        <strain evidence="5 6">S 113</strain>
    </source>
</reference>
<comment type="caution">
    <text evidence="5">The sequence shown here is derived from an EMBL/GenBank/DDBJ whole genome shotgun (WGS) entry which is preliminary data.</text>
</comment>
<evidence type="ECO:0000259" key="3">
    <source>
        <dbReference type="Pfam" id="PF26078"/>
    </source>
</evidence>